<sequence>MQTSLAPVPANEMDRLKALADLDLDYTALNENLQSLSKLAAKVAGTEISMVNLIDTYTQWTVSNYGLDVDQMSREDSVCQYTILGNDGFEVKDLSEDDRFKNKFYVTSDPNLRYYYGVPLRADDGINLGALCVLDTQLHNLTPEKVEMLKIIADEIVNRLKALKVIESMRNHVSEVTENQRRVAHDIRGPLGGIIGLARIISEQGDENTMEEVLEFIHLIQKSGHSILELADEILSVKSIQAANEVKLASDEFNQVTFKEKLLKLYTPQAINKKVTFSVNTSADTQNIPFFKNKLLQIVGNLISNAIKFTPEGGFVKTHLSLDSVNEGRTLHIKVEDSGVGITPERIQQIMSGKGESTNGTHGEQGYGFGLALVKHLIDSLSGQLQVISKTGNGTTFTVSLPQQASKK</sequence>
<dbReference type="SUPFAM" id="SSF47384">
    <property type="entry name" value="Homodimeric domain of signal transducing histidine kinase"/>
    <property type="match status" value="1"/>
</dbReference>
<dbReference type="InterPro" id="IPR036890">
    <property type="entry name" value="HATPase_C_sf"/>
</dbReference>
<dbReference type="EMBL" id="WQLA01000004">
    <property type="protein sequence ID" value="MVN91644.1"/>
    <property type="molecule type" value="Genomic_DNA"/>
</dbReference>
<dbReference type="SUPFAM" id="SSF55781">
    <property type="entry name" value="GAF domain-like"/>
    <property type="match status" value="1"/>
</dbReference>
<evidence type="ECO:0000256" key="2">
    <source>
        <dbReference type="ARBA" id="ARBA00012438"/>
    </source>
</evidence>
<dbReference type="InterPro" id="IPR003594">
    <property type="entry name" value="HATPase_dom"/>
</dbReference>
<comment type="catalytic activity">
    <reaction evidence="1">
        <text>ATP + protein L-histidine = ADP + protein N-phospho-L-histidine.</text>
        <dbReference type="EC" id="2.7.13.3"/>
    </reaction>
</comment>
<dbReference type="CDD" id="cd00082">
    <property type="entry name" value="HisKA"/>
    <property type="match status" value="1"/>
</dbReference>
<protein>
    <recommendedName>
        <fullName evidence="2">histidine kinase</fullName>
        <ecNumber evidence="2">2.7.13.3</ecNumber>
    </recommendedName>
</protein>
<dbReference type="InterPro" id="IPR005467">
    <property type="entry name" value="His_kinase_dom"/>
</dbReference>
<keyword evidence="5" id="KW-0418">Kinase</keyword>
<dbReference type="Gene3D" id="3.30.450.40">
    <property type="match status" value="1"/>
</dbReference>
<dbReference type="AlphaFoldDB" id="A0A6I4IQS4"/>
<dbReference type="Pfam" id="PF02518">
    <property type="entry name" value="HATPase_c"/>
    <property type="match status" value="1"/>
</dbReference>
<dbReference type="EC" id="2.7.13.3" evidence="2"/>
<dbReference type="InterPro" id="IPR003661">
    <property type="entry name" value="HisK_dim/P_dom"/>
</dbReference>
<keyword evidence="5" id="KW-0808">Transferase</keyword>
<dbReference type="SUPFAM" id="SSF55874">
    <property type="entry name" value="ATPase domain of HSP90 chaperone/DNA topoisomerase II/histidine kinase"/>
    <property type="match status" value="1"/>
</dbReference>
<keyword evidence="3" id="KW-0597">Phosphoprotein</keyword>
<accession>A0A6I4IQS4</accession>
<evidence type="ECO:0000313" key="5">
    <source>
        <dbReference type="EMBL" id="MVN91644.1"/>
    </source>
</evidence>
<proteinExistence type="predicted"/>
<dbReference type="GO" id="GO:0000155">
    <property type="term" value="F:phosphorelay sensor kinase activity"/>
    <property type="evidence" value="ECO:0007669"/>
    <property type="project" value="InterPro"/>
</dbReference>
<dbReference type="PANTHER" id="PTHR43547">
    <property type="entry name" value="TWO-COMPONENT HISTIDINE KINASE"/>
    <property type="match status" value="1"/>
</dbReference>
<evidence type="ECO:0000256" key="1">
    <source>
        <dbReference type="ARBA" id="ARBA00000085"/>
    </source>
</evidence>
<comment type="caution">
    <text evidence="5">The sequence shown here is derived from an EMBL/GenBank/DDBJ whole genome shotgun (WGS) entry which is preliminary data.</text>
</comment>
<dbReference type="Pfam" id="PF00512">
    <property type="entry name" value="HisKA"/>
    <property type="match status" value="1"/>
</dbReference>
<dbReference type="OrthoDB" id="9811889at2"/>
<dbReference type="InterPro" id="IPR036097">
    <property type="entry name" value="HisK_dim/P_sf"/>
</dbReference>
<evidence type="ECO:0000256" key="3">
    <source>
        <dbReference type="ARBA" id="ARBA00022553"/>
    </source>
</evidence>
<dbReference type="Gene3D" id="1.10.287.130">
    <property type="match status" value="1"/>
</dbReference>
<dbReference type="SMART" id="SM00388">
    <property type="entry name" value="HisKA"/>
    <property type="match status" value="1"/>
</dbReference>
<dbReference type="InterPro" id="IPR029016">
    <property type="entry name" value="GAF-like_dom_sf"/>
</dbReference>
<name>A0A6I4IQS4_9SPHI</name>
<reference evidence="5 6" key="1">
    <citation type="submission" date="2019-12" db="EMBL/GenBank/DDBJ databases">
        <title>Mucilaginibacter sp. HME9299 genome sequencing and assembly.</title>
        <authorList>
            <person name="Kang H."/>
            <person name="Kim H."/>
            <person name="Joh K."/>
        </authorList>
    </citation>
    <scope>NUCLEOTIDE SEQUENCE [LARGE SCALE GENOMIC DNA]</scope>
    <source>
        <strain evidence="5 6">HME9299</strain>
    </source>
</reference>
<dbReference type="PANTHER" id="PTHR43547:SF2">
    <property type="entry name" value="HYBRID SIGNAL TRANSDUCTION HISTIDINE KINASE C"/>
    <property type="match status" value="1"/>
</dbReference>
<dbReference type="PRINTS" id="PR00344">
    <property type="entry name" value="BCTRLSENSOR"/>
</dbReference>
<dbReference type="InterPro" id="IPR004358">
    <property type="entry name" value="Sig_transdc_His_kin-like_C"/>
</dbReference>
<evidence type="ECO:0000259" key="4">
    <source>
        <dbReference type="PROSITE" id="PS50109"/>
    </source>
</evidence>
<dbReference type="Gene3D" id="3.30.565.10">
    <property type="entry name" value="Histidine kinase-like ATPase, C-terminal domain"/>
    <property type="match status" value="1"/>
</dbReference>
<feature type="domain" description="Histidine kinase" evidence="4">
    <location>
        <begin position="182"/>
        <end position="405"/>
    </location>
</feature>
<organism evidence="5 6">
    <name type="scientific">Mucilaginibacter aquatilis</name>
    <dbReference type="NCBI Taxonomy" id="1517760"/>
    <lineage>
        <taxon>Bacteria</taxon>
        <taxon>Pseudomonadati</taxon>
        <taxon>Bacteroidota</taxon>
        <taxon>Sphingobacteriia</taxon>
        <taxon>Sphingobacteriales</taxon>
        <taxon>Sphingobacteriaceae</taxon>
        <taxon>Mucilaginibacter</taxon>
    </lineage>
</organism>
<dbReference type="PROSITE" id="PS50109">
    <property type="entry name" value="HIS_KIN"/>
    <property type="match status" value="1"/>
</dbReference>
<keyword evidence="6" id="KW-1185">Reference proteome</keyword>
<dbReference type="Proteomes" id="UP000434850">
    <property type="component" value="Unassembled WGS sequence"/>
</dbReference>
<evidence type="ECO:0000313" key="6">
    <source>
        <dbReference type="Proteomes" id="UP000434850"/>
    </source>
</evidence>
<gene>
    <name evidence="5" type="ORF">GO816_10960</name>
</gene>
<dbReference type="SMART" id="SM00387">
    <property type="entry name" value="HATPase_c"/>
    <property type="match status" value="1"/>
</dbReference>